<dbReference type="EMBL" id="LR590481">
    <property type="protein sequence ID" value="VTQ88449.1"/>
    <property type="molecule type" value="Genomic_DNA"/>
</dbReference>
<keyword evidence="2" id="KW-1185">Reference proteome</keyword>
<gene>
    <name evidence="1" type="ORF">NCTC503_01242</name>
</gene>
<organism evidence="1 2">
    <name type="scientific">Hathewaya histolytica</name>
    <name type="common">Clostridium histolyticum</name>
    <dbReference type="NCBI Taxonomy" id="1498"/>
    <lineage>
        <taxon>Bacteria</taxon>
        <taxon>Bacillati</taxon>
        <taxon>Bacillota</taxon>
        <taxon>Clostridia</taxon>
        <taxon>Eubacteriales</taxon>
        <taxon>Clostridiaceae</taxon>
        <taxon>Hathewaya</taxon>
    </lineage>
</organism>
<name>A0A4U9RAD7_HATHI</name>
<dbReference type="RefSeq" id="WP_138209923.1">
    <property type="nucleotide sequence ID" value="NZ_CBCRUQ010000020.1"/>
</dbReference>
<evidence type="ECO:0000313" key="2">
    <source>
        <dbReference type="Proteomes" id="UP000308489"/>
    </source>
</evidence>
<evidence type="ECO:0000313" key="1">
    <source>
        <dbReference type="EMBL" id="VTQ88449.1"/>
    </source>
</evidence>
<dbReference type="AlphaFoldDB" id="A0A4U9RAD7"/>
<protein>
    <submittedName>
        <fullName evidence="1">Uncharacterized protein</fullName>
    </submittedName>
</protein>
<accession>A0A4U9RAD7</accession>
<dbReference type="KEGG" id="hhw:NCTC503_01242"/>
<dbReference type="Proteomes" id="UP000308489">
    <property type="component" value="Chromosome 1"/>
</dbReference>
<proteinExistence type="predicted"/>
<reference evidence="1 2" key="1">
    <citation type="submission" date="2019-05" db="EMBL/GenBank/DDBJ databases">
        <authorList>
            <consortium name="Pathogen Informatics"/>
        </authorList>
    </citation>
    <scope>NUCLEOTIDE SEQUENCE [LARGE SCALE GENOMIC DNA]</scope>
    <source>
        <strain evidence="1 2">NCTC503</strain>
    </source>
</reference>
<sequence>MFTVKLENKHEMYEFKRYLGERIDEKKEEIDALKLHAEELIDKRVDPEIVDAVNKTIARNIYDIRTERKLLGEVSKAIMAAVLDENE</sequence>